<proteinExistence type="predicted"/>
<feature type="chain" id="PRO_5013055839" description="Glycine zipper family protein" evidence="2">
    <location>
        <begin position="20"/>
        <end position="273"/>
    </location>
</feature>
<sequence>MKKVSIKIGSILAFVLFFANGCTTNEGSDFSTKSQKVFSENTANREKSDGPENPANPQDVVGQQHNTVVSSVMINANNLETIDDYINFSRQEALRQYNYSSNSPTNEQIKTVIYDVRNNFKNVISNSNFSEESKFQLERFVAIMTDSKFDNDYNALKSEIVNFENDLLRNVLIPSVEKDKLLQVTSIGRYSSFYWFNLMLEIKNENSAESNVLARRRWWKWALIGVCDALGAIGGAIAGTPTGIAAVGMAVVGGAGASGGAATVLDYLTSDNP</sequence>
<keyword evidence="2" id="KW-0732">Signal</keyword>
<feature type="signal peptide" evidence="2">
    <location>
        <begin position="1"/>
        <end position="19"/>
    </location>
</feature>
<reference evidence="3 4" key="1">
    <citation type="submission" date="2017-07" db="EMBL/GenBank/DDBJ databases">
        <title>Flavobacterium cyanobacteriorum sp. nov., isolated from cyanobacterial aggregates in a eutrophic lake.</title>
        <authorList>
            <person name="Cai H."/>
        </authorList>
    </citation>
    <scope>NUCLEOTIDE SEQUENCE [LARGE SCALE GENOMIC DNA]</scope>
    <source>
        <strain evidence="3 4">TH167</strain>
    </source>
</reference>
<evidence type="ECO:0000313" key="3">
    <source>
        <dbReference type="EMBL" id="OYQ46113.1"/>
    </source>
</evidence>
<comment type="caution">
    <text evidence="3">The sequence shown here is derived from an EMBL/GenBank/DDBJ whole genome shotgun (WGS) entry which is preliminary data.</text>
</comment>
<feature type="compositionally biased region" description="Polar residues" evidence="1">
    <location>
        <begin position="28"/>
        <end position="42"/>
    </location>
</feature>
<organism evidence="3 4">
    <name type="scientific">Flavobacterium aurantiibacter</name>
    <dbReference type="NCBI Taxonomy" id="2023067"/>
    <lineage>
        <taxon>Bacteria</taxon>
        <taxon>Pseudomonadati</taxon>
        <taxon>Bacteroidota</taxon>
        <taxon>Flavobacteriia</taxon>
        <taxon>Flavobacteriales</taxon>
        <taxon>Flavobacteriaceae</taxon>
        <taxon>Flavobacterium</taxon>
    </lineage>
</organism>
<protein>
    <recommendedName>
        <fullName evidence="5">Glycine zipper family protein</fullName>
    </recommendedName>
</protein>
<dbReference type="RefSeq" id="WP_094485664.1">
    <property type="nucleotide sequence ID" value="NZ_NOXX01000170.1"/>
</dbReference>
<keyword evidence="4" id="KW-1185">Reference proteome</keyword>
<accession>A0A255ZXA0</accession>
<dbReference type="Proteomes" id="UP000216035">
    <property type="component" value="Unassembled WGS sequence"/>
</dbReference>
<feature type="region of interest" description="Disordered" evidence="1">
    <location>
        <begin position="28"/>
        <end position="60"/>
    </location>
</feature>
<name>A0A255ZXA0_9FLAO</name>
<dbReference type="AlphaFoldDB" id="A0A255ZXA0"/>
<evidence type="ECO:0000256" key="1">
    <source>
        <dbReference type="SAM" id="MobiDB-lite"/>
    </source>
</evidence>
<evidence type="ECO:0000313" key="4">
    <source>
        <dbReference type="Proteomes" id="UP000216035"/>
    </source>
</evidence>
<evidence type="ECO:0008006" key="5">
    <source>
        <dbReference type="Google" id="ProtNLM"/>
    </source>
</evidence>
<dbReference type="EMBL" id="NOXX01000170">
    <property type="protein sequence ID" value="OYQ46113.1"/>
    <property type="molecule type" value="Genomic_DNA"/>
</dbReference>
<dbReference type="OrthoDB" id="646079at2"/>
<gene>
    <name evidence="3" type="ORF">CHX27_04990</name>
</gene>
<evidence type="ECO:0000256" key="2">
    <source>
        <dbReference type="SAM" id="SignalP"/>
    </source>
</evidence>